<feature type="region of interest" description="Disordered" evidence="1">
    <location>
        <begin position="453"/>
        <end position="474"/>
    </location>
</feature>
<proteinExistence type="predicted"/>
<sequence>MANTNFRPVVDFPSELIFNIVDFLQDRATLRAASLVNNHWHYAVRPHLYQIIRLRPYTLARFAQLLRDLPTVVYWIRYIEVFEFRPWEGGDPNSESLLRKWEEFGRIVLSGQLKKVHKMVFCDCMFPNADVESVQRSGIIKGTFGQFRNMDALSILTFEEVEIHVECFRTVYNAIPNLKKLDFVRSFTEGDLDDSDSDSSDDESTLVGSGDGFNRHGKDDVSSCTLIQLSLSSVLYIDLLPASHIASLRFIDIDKISLLPWSSPSSSYSSMIFMRNLGPQLHTLKLNLLPAAEDEYYTWNLSHCPNLRVLELRPLTHDCLSGLLDAVNSHQYLHTLQFPLPFDLTLHTLPPLPPLPPSPPDLYDFTPVETSILDFDPHVLHNVVFTYMPTPETASTEVVKQRIVETFFPELAVMIPEKLVVKAVPKPEPFVTSYTTVRKKARGWTKFERMREREGLADRSVDKHRSVDKPRSMA</sequence>
<evidence type="ECO:0000256" key="1">
    <source>
        <dbReference type="SAM" id="MobiDB-lite"/>
    </source>
</evidence>
<organism evidence="2 3">
    <name type="scientific">Steccherinum ochraceum</name>
    <dbReference type="NCBI Taxonomy" id="92696"/>
    <lineage>
        <taxon>Eukaryota</taxon>
        <taxon>Fungi</taxon>
        <taxon>Dikarya</taxon>
        <taxon>Basidiomycota</taxon>
        <taxon>Agaricomycotina</taxon>
        <taxon>Agaricomycetes</taxon>
        <taxon>Polyporales</taxon>
        <taxon>Steccherinaceae</taxon>
        <taxon>Steccherinum</taxon>
    </lineage>
</organism>
<protein>
    <recommendedName>
        <fullName evidence="4">F-box domain-containing protein</fullName>
    </recommendedName>
</protein>
<dbReference type="Proteomes" id="UP000292702">
    <property type="component" value="Unassembled WGS sequence"/>
</dbReference>
<comment type="caution">
    <text evidence="2">The sequence shown here is derived from an EMBL/GenBank/DDBJ whole genome shotgun (WGS) entry which is preliminary data.</text>
</comment>
<dbReference type="EMBL" id="RWJN01000068">
    <property type="protein sequence ID" value="TCD68365.1"/>
    <property type="molecule type" value="Genomic_DNA"/>
</dbReference>
<feature type="region of interest" description="Disordered" evidence="1">
    <location>
        <begin position="190"/>
        <end position="211"/>
    </location>
</feature>
<evidence type="ECO:0000313" key="3">
    <source>
        <dbReference type="Proteomes" id="UP000292702"/>
    </source>
</evidence>
<accession>A0A4R0RQ99</accession>
<evidence type="ECO:0000313" key="2">
    <source>
        <dbReference type="EMBL" id="TCD68365.1"/>
    </source>
</evidence>
<dbReference type="AlphaFoldDB" id="A0A4R0RQ99"/>
<dbReference type="InterPro" id="IPR036047">
    <property type="entry name" value="F-box-like_dom_sf"/>
</dbReference>
<name>A0A4R0RQ99_9APHY</name>
<feature type="compositionally biased region" description="Acidic residues" evidence="1">
    <location>
        <begin position="190"/>
        <end position="204"/>
    </location>
</feature>
<dbReference type="SUPFAM" id="SSF81383">
    <property type="entry name" value="F-box domain"/>
    <property type="match status" value="1"/>
</dbReference>
<evidence type="ECO:0008006" key="4">
    <source>
        <dbReference type="Google" id="ProtNLM"/>
    </source>
</evidence>
<dbReference type="OrthoDB" id="3268670at2759"/>
<gene>
    <name evidence="2" type="ORF">EIP91_010874</name>
</gene>
<reference evidence="2 3" key="1">
    <citation type="submission" date="2018-11" db="EMBL/GenBank/DDBJ databases">
        <title>Genome assembly of Steccherinum ochraceum LE-BIN_3174, the white-rot fungus of the Steccherinaceae family (The Residual Polyporoid clade, Polyporales, Basidiomycota).</title>
        <authorList>
            <person name="Fedorova T.V."/>
            <person name="Glazunova O.A."/>
            <person name="Landesman E.O."/>
            <person name="Moiseenko K.V."/>
            <person name="Psurtseva N.V."/>
            <person name="Savinova O.S."/>
            <person name="Shakhova N.V."/>
            <person name="Tyazhelova T.V."/>
            <person name="Vasina D.V."/>
        </authorList>
    </citation>
    <scope>NUCLEOTIDE SEQUENCE [LARGE SCALE GENOMIC DNA]</scope>
    <source>
        <strain evidence="2 3">LE-BIN_3174</strain>
    </source>
</reference>
<keyword evidence="3" id="KW-1185">Reference proteome</keyword>